<feature type="region of interest" description="Disordered" evidence="1">
    <location>
        <begin position="31"/>
        <end position="54"/>
    </location>
</feature>
<keyword evidence="2" id="KW-0732">Signal</keyword>
<organism evidence="4 5">
    <name type="scientific">Amycolatopsis magusensis</name>
    <dbReference type="NCBI Taxonomy" id="882444"/>
    <lineage>
        <taxon>Bacteria</taxon>
        <taxon>Bacillati</taxon>
        <taxon>Actinomycetota</taxon>
        <taxon>Actinomycetes</taxon>
        <taxon>Pseudonocardiales</taxon>
        <taxon>Pseudonocardiaceae</taxon>
        <taxon>Amycolatopsis</taxon>
    </lineage>
</organism>
<dbReference type="PANTHER" id="PTHR30290">
    <property type="entry name" value="PERIPLASMIC BINDING COMPONENT OF ABC TRANSPORTER"/>
    <property type="match status" value="1"/>
</dbReference>
<gene>
    <name evidence="4" type="ORF">JOM49_000238</name>
</gene>
<evidence type="ECO:0000256" key="2">
    <source>
        <dbReference type="SAM" id="SignalP"/>
    </source>
</evidence>
<dbReference type="Gene3D" id="3.90.76.10">
    <property type="entry name" value="Dipeptide-binding Protein, Domain 1"/>
    <property type="match status" value="1"/>
</dbReference>
<sequence length="592" mass="61672">MRRGTTGRGVRGPRLGAMGLLAAAALAGCTNTPPPPVVSTPVAEESTPPGQTPSQIVIGVDDIVGGYNPHNLADSSTVTSALAELLLPSVFRAGEDGTPQLDKNLMDAAEVISGSAQVSSDMPFVVAYDIRPDASWSDGAPIAAEDFAYLANAMKDEPGVVDPAGYRLISDIQSREGGKRVEVTFAKPYPGWKTLFSGLLPQHLFKDAPGGWRAALEGGFPAYGGPFSIKTLDRDRGEIILERNERWWEKPAAVDRLVLRRADQAGTAAALRSGTVQFSLSRTDSTGLKLLGELGESVRLHTVAKPRLATVLLRPTGAEFDDDRVRGAIAALLDRTKLIDEGTKGGASAQLRADSLLTPPSVPGYQPTIPASGAPGAPDPAKAGELLANAGYTRDAGTWRDSGGRQLSLVVASPGQREPYATIAKELTSQLVAAGVDVRMINPQPRELFSNLLASPVGEDAQLPPADGGVGVDIAVVPQAVSTSPALTLASEFGCRTPEPEATPAVPVVAANPAAFCDESLQPRIETALTDIGSPAGVVETIESELWQRSVSIPLFQLADTLAVGKGVSGVSPGPPMTGPFGNAVNWTRGTN</sequence>
<protein>
    <submittedName>
        <fullName evidence="4">ABC-type transport system substrate-binding protein</fullName>
    </submittedName>
</protein>
<feature type="chain" id="PRO_5045167270" evidence="2">
    <location>
        <begin position="28"/>
        <end position="592"/>
    </location>
</feature>
<dbReference type="PROSITE" id="PS51257">
    <property type="entry name" value="PROKAR_LIPOPROTEIN"/>
    <property type="match status" value="1"/>
</dbReference>
<dbReference type="Gene3D" id="3.10.105.10">
    <property type="entry name" value="Dipeptide-binding Protein, Domain 3"/>
    <property type="match status" value="1"/>
</dbReference>
<reference evidence="4 5" key="1">
    <citation type="submission" date="2021-03" db="EMBL/GenBank/DDBJ databases">
        <title>Sequencing the genomes of 1000 actinobacteria strains.</title>
        <authorList>
            <person name="Klenk H.-P."/>
        </authorList>
    </citation>
    <scope>NUCLEOTIDE SEQUENCE [LARGE SCALE GENOMIC DNA]</scope>
    <source>
        <strain evidence="4 5">DSM 45510</strain>
    </source>
</reference>
<dbReference type="Gene3D" id="3.40.190.10">
    <property type="entry name" value="Periplasmic binding protein-like II"/>
    <property type="match status" value="1"/>
</dbReference>
<dbReference type="SUPFAM" id="SSF53850">
    <property type="entry name" value="Periplasmic binding protein-like II"/>
    <property type="match status" value="1"/>
</dbReference>
<dbReference type="InterPro" id="IPR039424">
    <property type="entry name" value="SBP_5"/>
</dbReference>
<evidence type="ECO:0000313" key="4">
    <source>
        <dbReference type="EMBL" id="MBP2178712.1"/>
    </source>
</evidence>
<dbReference type="Proteomes" id="UP000741013">
    <property type="component" value="Unassembled WGS sequence"/>
</dbReference>
<accession>A0ABS4PH29</accession>
<feature type="signal peptide" evidence="2">
    <location>
        <begin position="1"/>
        <end position="27"/>
    </location>
</feature>
<evidence type="ECO:0000313" key="5">
    <source>
        <dbReference type="Proteomes" id="UP000741013"/>
    </source>
</evidence>
<dbReference type="EMBL" id="JAGGMS010000001">
    <property type="protein sequence ID" value="MBP2178712.1"/>
    <property type="molecule type" value="Genomic_DNA"/>
</dbReference>
<dbReference type="CDD" id="cd08501">
    <property type="entry name" value="PBP2_Lpqw"/>
    <property type="match status" value="1"/>
</dbReference>
<comment type="caution">
    <text evidence="4">The sequence shown here is derived from an EMBL/GenBank/DDBJ whole genome shotgun (WGS) entry which is preliminary data.</text>
</comment>
<dbReference type="InterPro" id="IPR000914">
    <property type="entry name" value="SBP_5_dom"/>
</dbReference>
<keyword evidence="5" id="KW-1185">Reference proteome</keyword>
<feature type="domain" description="Solute-binding protein family 5" evidence="3">
    <location>
        <begin position="126"/>
        <end position="443"/>
    </location>
</feature>
<dbReference type="Pfam" id="PF00496">
    <property type="entry name" value="SBP_bac_5"/>
    <property type="match status" value="1"/>
</dbReference>
<name>A0ABS4PH29_9PSEU</name>
<proteinExistence type="predicted"/>
<dbReference type="PANTHER" id="PTHR30290:SF65">
    <property type="entry name" value="MONOACYL PHOSPHATIDYLINOSITOL TETRAMANNOSIDE-BINDING PROTEIN LPQW-RELATED"/>
    <property type="match status" value="1"/>
</dbReference>
<evidence type="ECO:0000259" key="3">
    <source>
        <dbReference type="Pfam" id="PF00496"/>
    </source>
</evidence>
<evidence type="ECO:0000256" key="1">
    <source>
        <dbReference type="SAM" id="MobiDB-lite"/>
    </source>
</evidence>